<dbReference type="PANTHER" id="PTHR38118:SF4">
    <property type="match status" value="1"/>
</dbReference>
<dbReference type="RefSeq" id="XP_028482778.1">
    <property type="nucleotide sequence ID" value="XM_028633056.1"/>
</dbReference>
<dbReference type="Proteomes" id="UP000283841">
    <property type="component" value="Unassembled WGS sequence"/>
</dbReference>
<dbReference type="PANTHER" id="PTHR38118">
    <property type="entry name" value="ANCHORED CELL WALL PROTEIN 11-RELATED"/>
    <property type="match status" value="1"/>
</dbReference>
<feature type="chain" id="PRO_5019406871" description="DUF7707 domain-containing protein" evidence="1">
    <location>
        <begin position="19"/>
        <end position="201"/>
    </location>
</feature>
<dbReference type="EMBL" id="RCNU01000010">
    <property type="protein sequence ID" value="RWQ93133.1"/>
    <property type="molecule type" value="Genomic_DNA"/>
</dbReference>
<evidence type="ECO:0000259" key="2">
    <source>
        <dbReference type="Pfam" id="PF24808"/>
    </source>
</evidence>
<sequence length="201" mass="20228">MRSSVVLMVSAFAAGIAAQANYTLPAGFNPGEVLSTEKASWCTGQRNLCPKICGGVANVNTCDPDSLSFSCVCSDGSVPDSAEYTQSLPYFVCEANFGQCIQNHPNDLDGQNQCKEQAKCGTKNATSDAASTSSAAATSGTAVATTLTTATTTAGGQVATTTAAKATASTSHSAASAVKVAQDYSAALLVGGLLAGFQFVL</sequence>
<gene>
    <name evidence="3" type="ORF">C8Q69DRAFT_509091</name>
</gene>
<feature type="signal peptide" evidence="1">
    <location>
        <begin position="1"/>
        <end position="18"/>
    </location>
</feature>
<accession>A0A443HMV4</accession>
<evidence type="ECO:0000313" key="4">
    <source>
        <dbReference type="Proteomes" id="UP000283841"/>
    </source>
</evidence>
<dbReference type="Pfam" id="PF24808">
    <property type="entry name" value="DUF7707"/>
    <property type="match status" value="1"/>
</dbReference>
<dbReference type="AlphaFoldDB" id="A0A443HMV4"/>
<evidence type="ECO:0000256" key="1">
    <source>
        <dbReference type="SAM" id="SignalP"/>
    </source>
</evidence>
<feature type="domain" description="DUF7707" evidence="2">
    <location>
        <begin position="28"/>
        <end position="124"/>
    </location>
</feature>
<dbReference type="InterPro" id="IPR056124">
    <property type="entry name" value="DUF7707"/>
</dbReference>
<reference evidence="3 4" key="1">
    <citation type="journal article" date="2018" name="Front. Microbiol.">
        <title>Genomic and genetic insights into a cosmopolitan fungus, Paecilomyces variotii (Eurotiales).</title>
        <authorList>
            <person name="Urquhart A.S."/>
            <person name="Mondo S.J."/>
            <person name="Makela M.R."/>
            <person name="Hane J.K."/>
            <person name="Wiebenga A."/>
            <person name="He G."/>
            <person name="Mihaltcheva S."/>
            <person name="Pangilinan J."/>
            <person name="Lipzen A."/>
            <person name="Barry K."/>
            <person name="de Vries R.P."/>
            <person name="Grigoriev I.V."/>
            <person name="Idnurm A."/>
        </authorList>
    </citation>
    <scope>NUCLEOTIDE SEQUENCE [LARGE SCALE GENOMIC DNA]</scope>
    <source>
        <strain evidence="3 4">CBS 101075</strain>
    </source>
</reference>
<dbReference type="VEuPathDB" id="FungiDB:C8Q69DRAFT_509091"/>
<keyword evidence="1" id="KW-0732">Signal</keyword>
<comment type="caution">
    <text evidence="3">The sequence shown here is derived from an EMBL/GenBank/DDBJ whole genome shotgun (WGS) entry which is preliminary data.</text>
</comment>
<evidence type="ECO:0000313" key="3">
    <source>
        <dbReference type="EMBL" id="RWQ93133.1"/>
    </source>
</evidence>
<dbReference type="GeneID" id="39602333"/>
<proteinExistence type="predicted"/>
<protein>
    <recommendedName>
        <fullName evidence="2">DUF7707 domain-containing protein</fullName>
    </recommendedName>
</protein>
<organism evidence="3 4">
    <name type="scientific">Byssochlamys spectabilis</name>
    <name type="common">Paecilomyces variotii</name>
    <dbReference type="NCBI Taxonomy" id="264951"/>
    <lineage>
        <taxon>Eukaryota</taxon>
        <taxon>Fungi</taxon>
        <taxon>Dikarya</taxon>
        <taxon>Ascomycota</taxon>
        <taxon>Pezizomycotina</taxon>
        <taxon>Eurotiomycetes</taxon>
        <taxon>Eurotiomycetidae</taxon>
        <taxon>Eurotiales</taxon>
        <taxon>Thermoascaceae</taxon>
        <taxon>Paecilomyces</taxon>
    </lineage>
</organism>
<name>A0A443HMV4_BYSSP</name>
<keyword evidence="4" id="KW-1185">Reference proteome</keyword>